<keyword evidence="4" id="KW-0560">Oxidoreductase</keyword>
<evidence type="ECO:0000313" key="9">
    <source>
        <dbReference type="EMBL" id="ROT77418.1"/>
    </source>
</evidence>
<dbReference type="OrthoDB" id="167398at2759"/>
<evidence type="ECO:0000256" key="6">
    <source>
        <dbReference type="SAM" id="MobiDB-lite"/>
    </source>
</evidence>
<name>A0A3R7QFR7_PENVA</name>
<evidence type="ECO:0000256" key="7">
    <source>
        <dbReference type="SAM" id="Phobius"/>
    </source>
</evidence>
<dbReference type="Gene3D" id="2.40.30.10">
    <property type="entry name" value="Translation factors"/>
    <property type="match status" value="1"/>
</dbReference>
<keyword evidence="3 7" id="KW-1133">Transmembrane helix</keyword>
<evidence type="ECO:0000256" key="5">
    <source>
        <dbReference type="ARBA" id="ARBA00023136"/>
    </source>
</evidence>
<dbReference type="GO" id="GO:0042554">
    <property type="term" value="P:superoxide anion generation"/>
    <property type="evidence" value="ECO:0007669"/>
    <property type="project" value="TreeGrafter"/>
</dbReference>
<evidence type="ECO:0000256" key="4">
    <source>
        <dbReference type="ARBA" id="ARBA00023002"/>
    </source>
</evidence>
<dbReference type="PROSITE" id="PS51384">
    <property type="entry name" value="FAD_FR"/>
    <property type="match status" value="1"/>
</dbReference>
<keyword evidence="5 7" id="KW-0472">Membrane</keyword>
<keyword evidence="2 7" id="KW-0812">Transmembrane</keyword>
<dbReference type="Proteomes" id="UP000283509">
    <property type="component" value="Unassembled WGS sequence"/>
</dbReference>
<dbReference type="InterPro" id="IPR017927">
    <property type="entry name" value="FAD-bd_FR_type"/>
</dbReference>
<feature type="transmembrane region" description="Helical" evidence="7">
    <location>
        <begin position="133"/>
        <end position="159"/>
    </location>
</feature>
<feature type="transmembrane region" description="Helical" evidence="7">
    <location>
        <begin position="35"/>
        <end position="53"/>
    </location>
</feature>
<dbReference type="Pfam" id="PF01794">
    <property type="entry name" value="Ferric_reduct"/>
    <property type="match status" value="1"/>
</dbReference>
<evidence type="ECO:0000256" key="3">
    <source>
        <dbReference type="ARBA" id="ARBA00022989"/>
    </source>
</evidence>
<dbReference type="GO" id="GO:0016175">
    <property type="term" value="F:superoxide-generating NAD(P)H oxidase activity"/>
    <property type="evidence" value="ECO:0007669"/>
    <property type="project" value="TreeGrafter"/>
</dbReference>
<keyword evidence="10" id="KW-1185">Reference proteome</keyword>
<feature type="transmembrane region" description="Helical" evidence="7">
    <location>
        <begin position="554"/>
        <end position="577"/>
    </location>
</feature>
<dbReference type="EMBL" id="QCYY01001527">
    <property type="protein sequence ID" value="ROT77418.1"/>
    <property type="molecule type" value="Genomic_DNA"/>
</dbReference>
<evidence type="ECO:0000313" key="10">
    <source>
        <dbReference type="Proteomes" id="UP000283509"/>
    </source>
</evidence>
<feature type="transmembrane region" description="Helical" evidence="7">
    <location>
        <begin position="171"/>
        <end position="190"/>
    </location>
</feature>
<dbReference type="PANTHER" id="PTHR11972:SF58">
    <property type="entry name" value="NADPH OXIDASE 5"/>
    <property type="match status" value="1"/>
</dbReference>
<dbReference type="GO" id="GO:0043020">
    <property type="term" value="C:NADPH oxidase complex"/>
    <property type="evidence" value="ECO:0007669"/>
    <property type="project" value="TreeGrafter"/>
</dbReference>
<gene>
    <name evidence="9" type="ORF">C7M84_003943</name>
</gene>
<feature type="region of interest" description="Disordered" evidence="6">
    <location>
        <begin position="301"/>
        <end position="337"/>
    </location>
</feature>
<dbReference type="Gene3D" id="3.40.50.80">
    <property type="entry name" value="Nucleotide-binding domain of ferredoxin-NADP reductase (FNR) module"/>
    <property type="match status" value="1"/>
</dbReference>
<feature type="transmembrane region" description="Helical" evidence="7">
    <location>
        <begin position="92"/>
        <end position="113"/>
    </location>
</feature>
<evidence type="ECO:0000259" key="8">
    <source>
        <dbReference type="PROSITE" id="PS51384"/>
    </source>
</evidence>
<reference evidence="9 10" key="2">
    <citation type="submission" date="2019-01" db="EMBL/GenBank/DDBJ databases">
        <title>The decoding of complex shrimp genome reveals the adaptation for benthos swimmer, frequently molting mechanism and breeding impact on genome.</title>
        <authorList>
            <person name="Sun Y."/>
            <person name="Gao Y."/>
            <person name="Yu Y."/>
        </authorList>
    </citation>
    <scope>NUCLEOTIDE SEQUENCE [LARGE SCALE GENOMIC DNA]</scope>
    <source>
        <tissue evidence="9">Muscle</tissue>
    </source>
</reference>
<comment type="subcellular location">
    <subcellularLocation>
        <location evidence="1">Membrane</location>
        <topology evidence="1">Multi-pass membrane protein</topology>
    </subcellularLocation>
</comment>
<dbReference type="Pfam" id="PF08022">
    <property type="entry name" value="FAD_binding_8"/>
    <property type="match status" value="1"/>
</dbReference>
<dbReference type="CDD" id="cd06186">
    <property type="entry name" value="NOX_Duox_like_FAD_NADP"/>
    <property type="match status" value="1"/>
</dbReference>
<comment type="caution">
    <text evidence="9">The sequence shown here is derived from an EMBL/GenBank/DDBJ whole genome shotgun (WGS) entry which is preliminary data.</text>
</comment>
<reference evidence="9 10" key="1">
    <citation type="submission" date="2018-04" db="EMBL/GenBank/DDBJ databases">
        <authorList>
            <person name="Zhang X."/>
            <person name="Yuan J."/>
            <person name="Li F."/>
            <person name="Xiang J."/>
        </authorList>
    </citation>
    <scope>NUCLEOTIDE SEQUENCE [LARGE SCALE GENOMIC DNA]</scope>
    <source>
        <tissue evidence="9">Muscle</tissue>
    </source>
</reference>
<dbReference type="PANTHER" id="PTHR11972">
    <property type="entry name" value="NADPH OXIDASE"/>
    <property type="match status" value="1"/>
</dbReference>
<evidence type="ECO:0000256" key="2">
    <source>
        <dbReference type="ARBA" id="ARBA00022692"/>
    </source>
</evidence>
<sequence>MRFLEVSLEDERKRDDPTSLRTIFRRRIMWSRNNAATVAFSCLFVGANMGLFLSRAYHHLQSTVKALYPVRYPFDEERSASFRSGHVHFHKMAGWTVFFFSILHTLFHLANFVTLSDVTGISVWDYMWDTSLGIGWVGGLANPTGVALLVLLFIIVAFSHRIVRKSGYFEIFYWTHLLSLPFWVLTVLHGPNFWKWLLLPGTAFVMETCLRVAQVCSPRGQTTIISASTLPSKVVRLAIRRPKDFEFQPGEYVYLRVPSIARYEWHPFTISSAPEQEDIFTVHIRSVGEWTRRLYDMFHTEPAAPVSQEENGSDTKDNSTEGIPNPAFIPSQEEEHKQDTVIEVEEKESDGRGGRYINNLLEFNRKMSVFGRPATLSVEATERKPTANGCDESRCLPPTADSSYRLERKKSSSLSSLSTLKAELAWPLQSLQFGSKQSSLSGSNSSLSSLSEKQQHGTNTTTSPSTQKVQIAPAKNKRAVEVYIDGPYGTPSTRIFSVSHAVLIGAGIGVTPFASILQSVMMRYRAAKAPCPHCHVHSCWCQHTQEVTEVLRPISLSLSLSLTLLFSFSLPLIPLILNSPLPLRSSDLIPSSHSHPLDLFHSPSCLPSLSSSLPLSPPSLPPSPRHHPTSSLSAPLSLYPPSHPLYSTPIPLIGPPFPLYSLSLFSTNTPYLSPAYTIRPLSLSSNLHPLYPVIPLPTIKLLPPSSTHPAALLYPAICL</sequence>
<dbReference type="InterPro" id="IPR013112">
    <property type="entry name" value="FAD-bd_8"/>
</dbReference>
<proteinExistence type="predicted"/>
<dbReference type="AlphaFoldDB" id="A0A3R7QFR7"/>
<dbReference type="GO" id="GO:0006952">
    <property type="term" value="P:defense response"/>
    <property type="evidence" value="ECO:0007669"/>
    <property type="project" value="TreeGrafter"/>
</dbReference>
<dbReference type="InterPro" id="IPR013130">
    <property type="entry name" value="Fe3_Rdtase_TM_dom"/>
</dbReference>
<dbReference type="SUPFAM" id="SSF63380">
    <property type="entry name" value="Riboflavin synthase domain-like"/>
    <property type="match status" value="1"/>
</dbReference>
<feature type="compositionally biased region" description="Low complexity" evidence="6">
    <location>
        <begin position="442"/>
        <end position="452"/>
    </location>
</feature>
<feature type="region of interest" description="Disordered" evidence="6">
    <location>
        <begin position="380"/>
        <end position="408"/>
    </location>
</feature>
<feature type="transmembrane region" description="Helical" evidence="7">
    <location>
        <begin position="501"/>
        <end position="520"/>
    </location>
</feature>
<evidence type="ECO:0000256" key="1">
    <source>
        <dbReference type="ARBA" id="ARBA00004141"/>
    </source>
</evidence>
<dbReference type="InterPro" id="IPR017938">
    <property type="entry name" value="Riboflavin_synthase-like_b-brl"/>
</dbReference>
<dbReference type="InterPro" id="IPR050369">
    <property type="entry name" value="RBOH/FRE"/>
</dbReference>
<feature type="region of interest" description="Disordered" evidence="6">
    <location>
        <begin position="442"/>
        <end position="473"/>
    </location>
</feature>
<dbReference type="SUPFAM" id="SSF52343">
    <property type="entry name" value="Ferredoxin reductase-like, C-terminal NADP-linked domain"/>
    <property type="match status" value="1"/>
</dbReference>
<dbReference type="FunFam" id="2.40.30.10:FF:000056">
    <property type="entry name" value="NADPH oxidase 5"/>
    <property type="match status" value="1"/>
</dbReference>
<protein>
    <recommendedName>
        <fullName evidence="8">FAD-binding FR-type domain-containing protein</fullName>
    </recommendedName>
</protein>
<organism evidence="9 10">
    <name type="scientific">Penaeus vannamei</name>
    <name type="common">Whiteleg shrimp</name>
    <name type="synonym">Litopenaeus vannamei</name>
    <dbReference type="NCBI Taxonomy" id="6689"/>
    <lineage>
        <taxon>Eukaryota</taxon>
        <taxon>Metazoa</taxon>
        <taxon>Ecdysozoa</taxon>
        <taxon>Arthropoda</taxon>
        <taxon>Crustacea</taxon>
        <taxon>Multicrustacea</taxon>
        <taxon>Malacostraca</taxon>
        <taxon>Eumalacostraca</taxon>
        <taxon>Eucarida</taxon>
        <taxon>Decapoda</taxon>
        <taxon>Dendrobranchiata</taxon>
        <taxon>Penaeoidea</taxon>
        <taxon>Penaeidae</taxon>
        <taxon>Penaeus</taxon>
    </lineage>
</organism>
<feature type="domain" description="FAD-binding FR-type" evidence="8">
    <location>
        <begin position="217"/>
        <end position="331"/>
    </location>
</feature>
<feature type="compositionally biased region" description="Polar residues" evidence="6">
    <location>
        <begin position="456"/>
        <end position="469"/>
    </location>
</feature>
<accession>A0A3R7QFR7</accession>
<dbReference type="InterPro" id="IPR039261">
    <property type="entry name" value="FNR_nucleotide-bd"/>
</dbReference>